<comment type="subcellular location">
    <subcellularLocation>
        <location evidence="1">Membrane</location>
        <topology evidence="1">Multi-pass membrane protein</topology>
    </subcellularLocation>
</comment>
<protein>
    <submittedName>
        <fullName evidence="14">Uncharacterized protein</fullName>
    </submittedName>
</protein>
<dbReference type="OrthoDB" id="5820377at2759"/>
<evidence type="ECO:0000256" key="13">
    <source>
        <dbReference type="RuleBase" id="RU000679"/>
    </source>
</evidence>
<evidence type="ECO:0000313" key="15">
    <source>
        <dbReference type="Proteomes" id="UP000054047"/>
    </source>
</evidence>
<dbReference type="Proteomes" id="UP000054047">
    <property type="component" value="Unassembled WGS sequence"/>
</dbReference>
<keyword evidence="6" id="KW-1133">Transmembrane helix</keyword>
<keyword evidence="8 13" id="KW-0406">Ion transport</keyword>
<evidence type="ECO:0000256" key="6">
    <source>
        <dbReference type="ARBA" id="ARBA00022989"/>
    </source>
</evidence>
<keyword evidence="4 13" id="KW-0894">Sodium channel</keyword>
<evidence type="ECO:0000256" key="4">
    <source>
        <dbReference type="ARBA" id="ARBA00022461"/>
    </source>
</evidence>
<evidence type="ECO:0000256" key="10">
    <source>
        <dbReference type="ARBA" id="ARBA00023180"/>
    </source>
</evidence>
<keyword evidence="11 13" id="KW-0739">Sodium transport</keyword>
<evidence type="ECO:0000313" key="14">
    <source>
        <dbReference type="EMBL" id="KIH64074.1"/>
    </source>
</evidence>
<evidence type="ECO:0000256" key="9">
    <source>
        <dbReference type="ARBA" id="ARBA00023136"/>
    </source>
</evidence>
<keyword evidence="15" id="KW-1185">Reference proteome</keyword>
<proteinExistence type="inferred from homology"/>
<dbReference type="GO" id="GO:0016020">
    <property type="term" value="C:membrane"/>
    <property type="evidence" value="ECO:0007669"/>
    <property type="project" value="UniProtKB-SubCell"/>
</dbReference>
<keyword evidence="7" id="KW-0915">Sodium</keyword>
<evidence type="ECO:0000256" key="3">
    <source>
        <dbReference type="ARBA" id="ARBA00022448"/>
    </source>
</evidence>
<organism evidence="14 15">
    <name type="scientific">Ancylostoma duodenale</name>
    <dbReference type="NCBI Taxonomy" id="51022"/>
    <lineage>
        <taxon>Eukaryota</taxon>
        <taxon>Metazoa</taxon>
        <taxon>Ecdysozoa</taxon>
        <taxon>Nematoda</taxon>
        <taxon>Chromadorea</taxon>
        <taxon>Rhabditida</taxon>
        <taxon>Rhabditina</taxon>
        <taxon>Rhabditomorpha</taxon>
        <taxon>Strongyloidea</taxon>
        <taxon>Ancylostomatidae</taxon>
        <taxon>Ancylostomatinae</taxon>
        <taxon>Ancylostoma</taxon>
    </lineage>
</organism>
<keyword evidence="9" id="KW-0472">Membrane</keyword>
<accession>A0A0C2GY92</accession>
<dbReference type="GO" id="GO:0005272">
    <property type="term" value="F:sodium channel activity"/>
    <property type="evidence" value="ECO:0007669"/>
    <property type="project" value="UniProtKB-KW"/>
</dbReference>
<dbReference type="Pfam" id="PF00858">
    <property type="entry name" value="ASC"/>
    <property type="match status" value="1"/>
</dbReference>
<dbReference type="AlphaFoldDB" id="A0A0C2GY92"/>
<keyword evidence="10" id="KW-0325">Glycoprotein</keyword>
<evidence type="ECO:0000256" key="5">
    <source>
        <dbReference type="ARBA" id="ARBA00022692"/>
    </source>
</evidence>
<name>A0A0C2GY92_9BILA</name>
<comment type="similarity">
    <text evidence="2 13">Belongs to the amiloride-sensitive sodium channel (TC 1.A.6) family.</text>
</comment>
<evidence type="ECO:0000256" key="8">
    <source>
        <dbReference type="ARBA" id="ARBA00023065"/>
    </source>
</evidence>
<keyword evidence="5 13" id="KW-0812">Transmembrane</keyword>
<dbReference type="InterPro" id="IPR001873">
    <property type="entry name" value="ENaC"/>
</dbReference>
<keyword evidence="12 13" id="KW-0407">Ion channel</keyword>
<keyword evidence="3 13" id="KW-0813">Transport</keyword>
<evidence type="ECO:0000256" key="2">
    <source>
        <dbReference type="ARBA" id="ARBA00007193"/>
    </source>
</evidence>
<dbReference type="EMBL" id="KN728263">
    <property type="protein sequence ID" value="KIH64074.1"/>
    <property type="molecule type" value="Genomic_DNA"/>
</dbReference>
<reference evidence="14 15" key="1">
    <citation type="submission" date="2013-12" db="EMBL/GenBank/DDBJ databases">
        <title>Draft genome of the parsitic nematode Ancylostoma duodenale.</title>
        <authorList>
            <person name="Mitreva M."/>
        </authorList>
    </citation>
    <scope>NUCLEOTIDE SEQUENCE [LARGE SCALE GENOMIC DNA]</scope>
    <source>
        <strain evidence="14 15">Zhejiang</strain>
    </source>
</reference>
<sequence>MRYLLEWTNPSLREDADYVTMSQSYMNQGQTILFQYLPQNIRNHSINQMEYECQSVINSCSYRGVFIQAYDCCKNILYHVPTTHGLCWVYHDRSMLQNSSSPLKQFTITFQMSRNSWYSQQTTPFHPGVDIFLREDTDDVVSLVNQLENPIRLQDKKGIRLRMRKEKKADTRRSHCGQTLGEAVSADASALENNRTNFLLCTIMVSIQYCECHPLIAEMIPLDIRNYRFEFSTQVNG</sequence>
<gene>
    <name evidence="14" type="ORF">ANCDUO_05621</name>
</gene>
<evidence type="ECO:0000256" key="12">
    <source>
        <dbReference type="ARBA" id="ARBA00023303"/>
    </source>
</evidence>
<evidence type="ECO:0000256" key="11">
    <source>
        <dbReference type="ARBA" id="ARBA00023201"/>
    </source>
</evidence>
<evidence type="ECO:0000256" key="1">
    <source>
        <dbReference type="ARBA" id="ARBA00004141"/>
    </source>
</evidence>
<evidence type="ECO:0000256" key="7">
    <source>
        <dbReference type="ARBA" id="ARBA00023053"/>
    </source>
</evidence>